<organism evidence="5 6">
    <name type="scientific">Symbiodinium microadriaticum</name>
    <name type="common">Dinoflagellate</name>
    <name type="synonym">Zooxanthella microadriatica</name>
    <dbReference type="NCBI Taxonomy" id="2951"/>
    <lineage>
        <taxon>Eukaryota</taxon>
        <taxon>Sar</taxon>
        <taxon>Alveolata</taxon>
        <taxon>Dinophyceae</taxon>
        <taxon>Suessiales</taxon>
        <taxon>Symbiodiniaceae</taxon>
        <taxon>Symbiodinium</taxon>
    </lineage>
</organism>
<sequence>MMLVLDLAHQHPVPTSHCGSFTERCRHGYVKRTGPMAREVEFAVCGPAGEELGRFVLDSTSQCAALKVQIEQKVGPPPATQQIAIGDRMLQDVDPLLEAGSTADSVHVTLLLQFCEGESELEACWREPPGAGGFLEELQIMDSHRNVVLPERFVHACGLDPDSGLVLLMRQCTLGPAFKGFGIGRFAKGVPAETETAKDRASCLSESEEEEELFKGKGLLKGMLKGKPRRQSHPAPGSLIILPSEGKAVEVRLDVDHPLHWPAEILAAEAVQGFPIPSFGVAVARVFIGSKVHLISMELCPAVIKWHRLSESGTRCEAACLDRDSLRTIFVQAGPKARDVVFTHLRGDKAWERVDKFPLTADLSGKPVSSIAWSSTSSSLLLTFVGEHAIRVYQKVGSAWQAAMTLGDPSRRGCADGDADRLLFWFPKCDNLDGELTYSRPLVAGPSGAVFVHSGGVLMRLSGDLSSAIKVTSMREELWMLDDDDGPEEYPFPALWPSITENRIADAAFAPQNMYSEQALRPVRYYEEDRDKWDGNPQWLGDGWLWQKTEIPEDVRVTPLGRLIDFARWRQRQQWQEEVLGFKGYGKDTGGKGGDYQAVPFSSRIAVFVAGARASAKTWLDAELTHIGQNLLYYLVALALALLEVINIFLASLQRSDLHRSAHVDAADVVLLGMPARCFVVRANCRPCLQWSLEKTGPWPPPPCVKPQFFQLQELDDEAPCSHQFYPDQLRRLQLVASFWRFSVEGQSVIYPDFTDLLSIPDANPIFVAGYSYGCVVAHQMACQLEEAGVSACVILFDLENSGSEAESLDLGRDKSEAPILSAYSPAATVLKTRHAGFLKPHQLTGCDWMLQRLQTGQGCLLADEMGMGQTFQATFAAAAFVLADPNGVVQVVCPAAVMEQWRSELQHVFGFTSPVKVMSMDDRQSSSPAGLLILDEVHLIENNKSKRYKRFLSWPCSARLGLTGTPIQNDLTEFLSIAGLLCPAERVPRINMGLIRDVREPGALPGIKSQAQTELQSMQRFTFEFMLQRSADSEALPPKTTNLVLLKMEDSMIQQYRRTLDDTAGAEKASASIETLEKLNKVLCSTADGNPKFGYVKTWFRACEGKCICSSRLDVLRALTAILEELNMEYVEFLGTQKDRDEHLTAFSTKPSIKRLLLSRGCGAAGLNLTAAAHMLLMEPAWNPSLDAQAQACVWRLGQTKPCFITRVVYAGCLEDKMLQRQAYKQGLWKQGLQTADVKQKQLNDIWFFEPNVLEKPLSRRMGDLIEIRLRQIEHAAIVAQVDRFAGAKDINARYCKQMEVKRSGKNIERFAGAKDINARYCKQMEAPSRANGRDKLLVLRQGEAVAAKVYLVHGIDGDAMSGGATFQTIANELKPCRVSALLYDAEALQCNSVPELAACYNRRVLADSGGGAAQAAAQIIVAGYSYGCVLAHQMGLQLHKAGVHVGVVMFDLEVTWPPPESNDRIGGYKFLGGEAEAILLISRALGKFEFAMKEAVELNRTLAETGSIDVDALRERAFGQMGQRGMPLGCANVPKRIVSHRSGTMEQRDIRLAAKVQRAVHSAGTELGLSVAVRSIPAQGPRRSKATCKIERVEVKRGGTNIQQLHTIADPWEPRGSQKATPATMCVASTRASSQAFGELRELRNEVLDSPALLVLAPDSMEFATAREINEKFCTQMEVVHGKGSHYNMMQGEQATVQARCVHDFWHRLTPTSLLASQMLGRDARVKLRPVRAGSHSQGEADAAKVYLVHGIDGDAMSGGATFQTLANELKPCRVSALIYDAEARLSALQCNSVPELAACYNRRVLADSGEGKAQATAPIIVAGYSYGCVLAHQMGLQLHKAGVHVGVVMFDLEVTWPPPESNDRIGGYKFLGGEAEAILLISRALGKFEFAMKVKRGGTNIQQLHTIADPWENEVLDSPALLVLAPDSMEFATAREINEKFCTQMEVVHGKGSHYNMMQGEQAVVQAHRVHDFWRRLSAPVPASLGPSVEGLCPLTRGSGHVLYYVHGLDGDAFGPGVTLGELPYRLSCSVCALEYDDEAFACETVDALVKLYKGRIMQVSSPALLACLAALRLQEEGVCCSLVILDSEVVWPSKLDTTFCYEWLGREVEATLWLAQLGGATTFAKDQVLEAVTWGRASPVAEGPARLQTQAYGQCARQLEACGVRSLKDFRNICTLASSNAERLRQLLVPEAGSQRGLAGFFEGRALIIAGSEEREAPLMWCANPFLGDLTVQVAGDGAELYVGDAAAAVVAAITDFLSGPVQDRQLVPGLLALDGNSARVAEPETASTLALPDVPSVYLIPGCDGGEFGHLATLAQGFTNCNTCQLEFDEEAMRRTSLSDVATLFARRVLQDQSQCKRTNEPLAVTAEATVPSGMPNGLHDSDEEDSEELRPRDLGRKVVLVGHVTGASLAFEMAMQLQEADVEVALVVIQGEVAWSGGPVPDRCFSASWLGSTCEATLLIARCLGAADFASKEANSLWQLQEDDPYELKGQLQVACQSAYDGSERLAECTGEIVRSALEGASKKLVMKAYWKLSESLSGMSVDGFKSLVHRTAKRIDWMMEVGADSCSLETFDGPTLLVLAKDCPSEELEHLRTITSLYCTSLNAVEVPGDRHGVLSVENSPNLAAEIQDFTCQWMREKQQRHSL</sequence>
<accession>A0A1Q9ET25</accession>
<dbReference type="GO" id="GO:0005524">
    <property type="term" value="F:ATP binding"/>
    <property type="evidence" value="ECO:0007669"/>
    <property type="project" value="InterPro"/>
</dbReference>
<dbReference type="PANTHER" id="PTHR45629:SF7">
    <property type="entry name" value="DNA EXCISION REPAIR PROTEIN ERCC-6-RELATED"/>
    <property type="match status" value="1"/>
</dbReference>
<dbReference type="SMART" id="SM00490">
    <property type="entry name" value="HELICc"/>
    <property type="match status" value="1"/>
</dbReference>
<comment type="caution">
    <text evidence="5">The sequence shown here is derived from an EMBL/GenBank/DDBJ whole genome shotgun (WGS) entry which is preliminary data.</text>
</comment>
<feature type="domain" description="Helicase ATP-binding" evidence="3">
    <location>
        <begin position="851"/>
        <end position="985"/>
    </location>
</feature>
<dbReference type="SUPFAM" id="SSF52540">
    <property type="entry name" value="P-loop containing nucleoside triphosphate hydrolases"/>
    <property type="match status" value="2"/>
</dbReference>
<dbReference type="SMART" id="SM00487">
    <property type="entry name" value="DEXDc"/>
    <property type="match status" value="1"/>
</dbReference>
<reference evidence="5 6" key="1">
    <citation type="submission" date="2016-02" db="EMBL/GenBank/DDBJ databases">
        <title>Genome analysis of coral dinoflagellate symbionts highlights evolutionary adaptations to a symbiotic lifestyle.</title>
        <authorList>
            <person name="Aranda M."/>
            <person name="Li Y."/>
            <person name="Liew Y.J."/>
            <person name="Baumgarten S."/>
            <person name="Simakov O."/>
            <person name="Wilson M."/>
            <person name="Piel J."/>
            <person name="Ashoor H."/>
            <person name="Bougouffa S."/>
            <person name="Bajic V.B."/>
            <person name="Ryu T."/>
            <person name="Ravasi T."/>
            <person name="Bayer T."/>
            <person name="Micklem G."/>
            <person name="Kim H."/>
            <person name="Bhak J."/>
            <person name="Lajeunesse T.C."/>
            <person name="Voolstra C.R."/>
        </authorList>
    </citation>
    <scope>NUCLEOTIDE SEQUENCE [LARGE SCALE GENOMIC DNA]</scope>
    <source>
        <strain evidence="5 6">CCMP2467</strain>
    </source>
</reference>
<dbReference type="Gene3D" id="3.40.50.300">
    <property type="entry name" value="P-loop containing nucleotide triphosphate hydrolases"/>
    <property type="match status" value="1"/>
</dbReference>
<gene>
    <name evidence="5" type="primary">Rad54b</name>
    <name evidence="5" type="ORF">AK812_SmicGene5647</name>
</gene>
<dbReference type="Gene3D" id="3.40.50.10810">
    <property type="entry name" value="Tandem AAA-ATPase domain"/>
    <property type="match status" value="1"/>
</dbReference>
<evidence type="ECO:0000259" key="4">
    <source>
        <dbReference type="PROSITE" id="PS51194"/>
    </source>
</evidence>
<dbReference type="Proteomes" id="UP000186817">
    <property type="component" value="Unassembled WGS sequence"/>
</dbReference>
<dbReference type="InterPro" id="IPR050496">
    <property type="entry name" value="SNF2_RAD54_helicase_repair"/>
</dbReference>
<dbReference type="CDD" id="cd18793">
    <property type="entry name" value="SF2_C_SNF"/>
    <property type="match status" value="1"/>
</dbReference>
<protein>
    <submittedName>
        <fullName evidence="5">DNA repair and recombination protein RAD54B</fullName>
    </submittedName>
</protein>
<dbReference type="Gene3D" id="3.40.50.1820">
    <property type="entry name" value="alpha/beta hydrolase"/>
    <property type="match status" value="4"/>
</dbReference>
<dbReference type="InterPro" id="IPR000330">
    <property type="entry name" value="SNF2_N"/>
</dbReference>
<dbReference type="PROSITE" id="PS51194">
    <property type="entry name" value="HELICASE_CTER"/>
    <property type="match status" value="1"/>
</dbReference>
<evidence type="ECO:0000313" key="6">
    <source>
        <dbReference type="Proteomes" id="UP000186817"/>
    </source>
</evidence>
<dbReference type="InterPro" id="IPR029058">
    <property type="entry name" value="AB_hydrolase_fold"/>
</dbReference>
<dbReference type="InterPro" id="IPR001650">
    <property type="entry name" value="Helicase_C-like"/>
</dbReference>
<evidence type="ECO:0000313" key="5">
    <source>
        <dbReference type="EMBL" id="OLQ10589.1"/>
    </source>
</evidence>
<dbReference type="InterPro" id="IPR014001">
    <property type="entry name" value="Helicase_ATP-bd"/>
</dbReference>
<dbReference type="OrthoDB" id="415955at2759"/>
<dbReference type="SUPFAM" id="SSF53474">
    <property type="entry name" value="alpha/beta-Hydrolases"/>
    <property type="match status" value="4"/>
</dbReference>
<dbReference type="EMBL" id="LSRX01000075">
    <property type="protein sequence ID" value="OLQ10589.1"/>
    <property type="molecule type" value="Genomic_DNA"/>
</dbReference>
<dbReference type="GO" id="GO:0016787">
    <property type="term" value="F:hydrolase activity"/>
    <property type="evidence" value="ECO:0007669"/>
    <property type="project" value="UniProtKB-KW"/>
</dbReference>
<name>A0A1Q9ET25_SYMMI</name>
<dbReference type="InterPro" id="IPR027417">
    <property type="entry name" value="P-loop_NTPase"/>
</dbReference>
<proteinExistence type="predicted"/>
<dbReference type="Pfam" id="PF00176">
    <property type="entry name" value="SNF2-rel_dom"/>
    <property type="match status" value="2"/>
</dbReference>
<dbReference type="InterPro" id="IPR049730">
    <property type="entry name" value="SNF2/RAD54-like_C"/>
</dbReference>
<dbReference type="PANTHER" id="PTHR45629">
    <property type="entry name" value="SNF2/RAD54 FAMILY MEMBER"/>
    <property type="match status" value="1"/>
</dbReference>
<evidence type="ECO:0000259" key="3">
    <source>
        <dbReference type="PROSITE" id="PS51192"/>
    </source>
</evidence>
<feature type="domain" description="Helicase C-terminal" evidence="4">
    <location>
        <begin position="1096"/>
        <end position="1245"/>
    </location>
</feature>
<keyword evidence="1" id="KW-0378">Hydrolase</keyword>
<dbReference type="Pfam" id="PF00271">
    <property type="entry name" value="Helicase_C"/>
    <property type="match status" value="1"/>
</dbReference>
<keyword evidence="6" id="KW-1185">Reference proteome</keyword>
<dbReference type="PROSITE" id="PS51192">
    <property type="entry name" value="HELICASE_ATP_BIND_1"/>
    <property type="match status" value="1"/>
</dbReference>
<dbReference type="InterPro" id="IPR038718">
    <property type="entry name" value="SNF2-like_sf"/>
</dbReference>
<feature type="region of interest" description="Disordered" evidence="2">
    <location>
        <begin position="2375"/>
        <end position="2397"/>
    </location>
</feature>
<evidence type="ECO:0000256" key="2">
    <source>
        <dbReference type="SAM" id="MobiDB-lite"/>
    </source>
</evidence>
<evidence type="ECO:0000256" key="1">
    <source>
        <dbReference type="ARBA" id="ARBA00022801"/>
    </source>
</evidence>